<accession>A0A811V1F2</accession>
<keyword evidence="3" id="KW-1185">Reference proteome</keyword>
<protein>
    <submittedName>
        <fullName evidence="2">(Mediterranean fruit fly) hypothetical protein</fullName>
    </submittedName>
</protein>
<name>A0A811V1F2_CERCA</name>
<evidence type="ECO:0000313" key="2">
    <source>
        <dbReference type="EMBL" id="CAD7003696.1"/>
    </source>
</evidence>
<gene>
    <name evidence="2" type="ORF">CCAP1982_LOCUS12133</name>
</gene>
<evidence type="ECO:0000256" key="1">
    <source>
        <dbReference type="SAM" id="MobiDB-lite"/>
    </source>
</evidence>
<dbReference type="AlphaFoldDB" id="A0A811V1F2"/>
<sequence>MDEQLVTFFGRCPFKPNIPSKAGKAEIKDLDITNGYVPKKHQTVYLVSTLHNSKISANRKEPKVIDFTAKPSQELIQQIKLSGRIPTSRERIGITQSYAPSSSPAVQPKS</sequence>
<feature type="region of interest" description="Disordered" evidence="1">
    <location>
        <begin position="90"/>
        <end position="110"/>
    </location>
</feature>
<comment type="caution">
    <text evidence="2">The sequence shown here is derived from an EMBL/GenBank/DDBJ whole genome shotgun (WGS) entry which is preliminary data.</text>
</comment>
<dbReference type="EMBL" id="CAJHJT010000034">
    <property type="protein sequence ID" value="CAD7003696.1"/>
    <property type="molecule type" value="Genomic_DNA"/>
</dbReference>
<dbReference type="Proteomes" id="UP000606786">
    <property type="component" value="Unassembled WGS sequence"/>
</dbReference>
<evidence type="ECO:0000313" key="3">
    <source>
        <dbReference type="Proteomes" id="UP000606786"/>
    </source>
</evidence>
<proteinExistence type="predicted"/>
<reference evidence="2" key="1">
    <citation type="submission" date="2020-11" db="EMBL/GenBank/DDBJ databases">
        <authorList>
            <person name="Whitehead M."/>
        </authorList>
    </citation>
    <scope>NUCLEOTIDE SEQUENCE</scope>
    <source>
        <strain evidence="2">EGII</strain>
    </source>
</reference>
<organism evidence="2 3">
    <name type="scientific">Ceratitis capitata</name>
    <name type="common">Mediterranean fruit fly</name>
    <name type="synonym">Tephritis capitata</name>
    <dbReference type="NCBI Taxonomy" id="7213"/>
    <lineage>
        <taxon>Eukaryota</taxon>
        <taxon>Metazoa</taxon>
        <taxon>Ecdysozoa</taxon>
        <taxon>Arthropoda</taxon>
        <taxon>Hexapoda</taxon>
        <taxon>Insecta</taxon>
        <taxon>Pterygota</taxon>
        <taxon>Neoptera</taxon>
        <taxon>Endopterygota</taxon>
        <taxon>Diptera</taxon>
        <taxon>Brachycera</taxon>
        <taxon>Muscomorpha</taxon>
        <taxon>Tephritoidea</taxon>
        <taxon>Tephritidae</taxon>
        <taxon>Ceratitis</taxon>
        <taxon>Ceratitis</taxon>
    </lineage>
</organism>
<feature type="compositionally biased region" description="Polar residues" evidence="1">
    <location>
        <begin position="94"/>
        <end position="110"/>
    </location>
</feature>